<dbReference type="KEGG" id="umr:103680432"/>
<dbReference type="SMART" id="SM00608">
    <property type="entry name" value="ACR"/>
    <property type="match status" value="1"/>
</dbReference>
<evidence type="ECO:0000259" key="15">
    <source>
        <dbReference type="PROSITE" id="PS50214"/>
    </source>
</evidence>
<keyword evidence="13" id="KW-0472">Membrane</keyword>
<feature type="chain" id="PRO_5016929671" description="Disintegrin and metalloproteinase domain-containing protein 2" evidence="14">
    <location>
        <begin position="24"/>
        <end position="300"/>
    </location>
</feature>
<keyword evidence="6" id="KW-0130">Cell adhesion</keyword>
<keyword evidence="13" id="KW-1133">Transmembrane helix</keyword>
<sequence>HPRTISLESLAVIIAQLLSLSMGIAYDDINKCQCSGTVCIMNPEAIHSSGVKVFSNCSMEDFAHFISKPKSQCLQNQPHLDASYKAAVCGNGQVEQGEQCDCGNEEYAAKGDMCRPPTDECDLPEYCNGSSATCQDNFFVQNGHPCGENQWLCVNGSCRSGIKQCTAIFGEDADFGPEECYTHLNSKTDQSGNCGSGPSGYRQCQTKDLLCGKLICQYKREEIIKIPNATVIYANITGRLCVALDFPHNFRDGEMMWVKEGTVCGANKVRGLSFIYFFFLPVVFCYIQDIIVKPNTMKFP</sequence>
<organism evidence="17 18">
    <name type="scientific">Ursus maritimus</name>
    <name type="common">Polar bear</name>
    <name type="synonym">Thalarctos maritimus</name>
    <dbReference type="NCBI Taxonomy" id="29073"/>
    <lineage>
        <taxon>Eukaryota</taxon>
        <taxon>Metazoa</taxon>
        <taxon>Chordata</taxon>
        <taxon>Craniata</taxon>
        <taxon>Vertebrata</taxon>
        <taxon>Euteleostomi</taxon>
        <taxon>Mammalia</taxon>
        <taxon>Eutheria</taxon>
        <taxon>Laurasiatheria</taxon>
        <taxon>Carnivora</taxon>
        <taxon>Caniformia</taxon>
        <taxon>Ursidae</taxon>
        <taxon>Ursus</taxon>
    </lineage>
</organism>
<feature type="signal peptide" evidence="14">
    <location>
        <begin position="1"/>
        <end position="23"/>
    </location>
</feature>
<reference evidence="18" key="1">
    <citation type="submission" date="2025-08" db="UniProtKB">
        <authorList>
            <consortium name="RefSeq"/>
        </authorList>
    </citation>
    <scope>IDENTIFICATION</scope>
    <source>
        <tissue evidence="18">Whole blood</tissue>
    </source>
</reference>
<dbReference type="Gene3D" id="4.10.70.10">
    <property type="entry name" value="Disintegrin domain"/>
    <property type="match status" value="1"/>
</dbReference>
<evidence type="ECO:0000256" key="4">
    <source>
        <dbReference type="ARBA" id="ARBA00022553"/>
    </source>
</evidence>
<dbReference type="GO" id="GO:0008584">
    <property type="term" value="P:male gonad development"/>
    <property type="evidence" value="ECO:0007669"/>
    <property type="project" value="TreeGrafter"/>
</dbReference>
<evidence type="ECO:0000259" key="16">
    <source>
        <dbReference type="PROSITE" id="PS50215"/>
    </source>
</evidence>
<dbReference type="AlphaFoldDB" id="A0A384DN38"/>
<accession>A0A384DN38</accession>
<evidence type="ECO:0000256" key="13">
    <source>
        <dbReference type="SAM" id="Phobius"/>
    </source>
</evidence>
<dbReference type="GO" id="GO:0006508">
    <property type="term" value="P:proteolysis"/>
    <property type="evidence" value="ECO:0007669"/>
    <property type="project" value="InterPro"/>
</dbReference>
<keyword evidence="13" id="KW-0812">Transmembrane</keyword>
<dbReference type="GeneID" id="103680432"/>
<comment type="caution">
    <text evidence="12">Lacks conserved residue(s) required for the propagation of feature annotation.</text>
</comment>
<feature type="non-terminal residue" evidence="18">
    <location>
        <position position="300"/>
    </location>
</feature>
<dbReference type="InterPro" id="IPR024079">
    <property type="entry name" value="MetalloPept_cat_dom_sf"/>
</dbReference>
<dbReference type="PANTHER" id="PTHR11905:SF108">
    <property type="entry name" value="DISINTEGRIN AND METALLOPROTEINASE DOMAIN-CONTAINING PROTEIN 2"/>
    <property type="match status" value="1"/>
</dbReference>
<dbReference type="Proteomes" id="UP000261680">
    <property type="component" value="Unplaced"/>
</dbReference>
<evidence type="ECO:0000313" key="18">
    <source>
        <dbReference type="RefSeq" id="XP_008708179.1"/>
    </source>
</evidence>
<dbReference type="Gene3D" id="3.40.390.10">
    <property type="entry name" value="Collagenase (Catalytic Domain)"/>
    <property type="match status" value="1"/>
</dbReference>
<dbReference type="SUPFAM" id="SSF57552">
    <property type="entry name" value="Blood coagulation inhibitor (disintegrin)"/>
    <property type="match status" value="1"/>
</dbReference>
<keyword evidence="12" id="KW-1015">Disulfide bond</keyword>
<evidence type="ECO:0000256" key="3">
    <source>
        <dbReference type="ARBA" id="ARBA00022536"/>
    </source>
</evidence>
<feature type="transmembrane region" description="Helical" evidence="13">
    <location>
        <begin position="274"/>
        <end position="292"/>
    </location>
</feature>
<name>A0A384DN38_URSMA</name>
<dbReference type="Pfam" id="PF08516">
    <property type="entry name" value="ADAM_CR"/>
    <property type="match status" value="1"/>
</dbReference>
<dbReference type="Pfam" id="PF01421">
    <property type="entry name" value="Reprolysin"/>
    <property type="match status" value="1"/>
</dbReference>
<dbReference type="InterPro" id="IPR001590">
    <property type="entry name" value="Peptidase_M12B"/>
</dbReference>
<protein>
    <recommendedName>
        <fullName evidence="2">Disintegrin and metalloproteinase domain-containing protein 2</fullName>
    </recommendedName>
    <alternativeName>
        <fullName evidence="8">Fertilin subunit beta</fullName>
    </alternativeName>
    <alternativeName>
        <fullName evidence="10">PH-30</fullName>
    </alternativeName>
    <alternativeName>
        <fullName evidence="9">PH30-beta</fullName>
    </alternativeName>
</protein>
<evidence type="ECO:0000313" key="17">
    <source>
        <dbReference type="Proteomes" id="UP000261680"/>
    </source>
</evidence>
<feature type="disulfide bond" evidence="12">
    <location>
        <begin position="34"/>
        <end position="39"/>
    </location>
</feature>
<dbReference type="OrthoDB" id="5951731at2759"/>
<evidence type="ECO:0000256" key="10">
    <source>
        <dbReference type="ARBA" id="ARBA00032022"/>
    </source>
</evidence>
<evidence type="ECO:0000256" key="9">
    <source>
        <dbReference type="ARBA" id="ARBA00031933"/>
    </source>
</evidence>
<keyword evidence="3" id="KW-0245">EGF-like domain</keyword>
<gene>
    <name evidence="18" type="primary">LOC103680432</name>
</gene>
<dbReference type="GO" id="GO:0007155">
    <property type="term" value="P:cell adhesion"/>
    <property type="evidence" value="ECO:0007669"/>
    <property type="project" value="UniProtKB-KW"/>
</dbReference>
<dbReference type="SUPFAM" id="SSF55486">
    <property type="entry name" value="Metalloproteases ('zincins'), catalytic domain"/>
    <property type="match status" value="1"/>
</dbReference>
<feature type="domain" description="Disintegrin" evidence="15">
    <location>
        <begin position="86"/>
        <end position="142"/>
    </location>
</feature>
<evidence type="ECO:0000256" key="8">
    <source>
        <dbReference type="ARBA" id="ARBA00030994"/>
    </source>
</evidence>
<dbReference type="InterPro" id="IPR006586">
    <property type="entry name" value="ADAM_Cys-rich"/>
</dbReference>
<dbReference type="PROSITE" id="PS50215">
    <property type="entry name" value="ADAM_MEPRO"/>
    <property type="match status" value="1"/>
</dbReference>
<keyword evidence="5 14" id="KW-0732">Signal</keyword>
<feature type="domain" description="Peptidase M12B" evidence="16">
    <location>
        <begin position="1"/>
        <end position="78"/>
    </location>
</feature>
<dbReference type="PROSITE" id="PS50214">
    <property type="entry name" value="DISINTEGRIN_2"/>
    <property type="match status" value="1"/>
</dbReference>
<evidence type="ECO:0000256" key="6">
    <source>
        <dbReference type="ARBA" id="ARBA00022889"/>
    </source>
</evidence>
<dbReference type="PANTHER" id="PTHR11905">
    <property type="entry name" value="ADAM A DISINTEGRIN AND METALLOPROTEASE DOMAIN"/>
    <property type="match status" value="1"/>
</dbReference>
<dbReference type="GO" id="GO:0007339">
    <property type="term" value="P:binding of sperm to zona pellucida"/>
    <property type="evidence" value="ECO:0007669"/>
    <property type="project" value="TreeGrafter"/>
</dbReference>
<dbReference type="GO" id="GO:0005886">
    <property type="term" value="C:plasma membrane"/>
    <property type="evidence" value="ECO:0007669"/>
    <property type="project" value="TreeGrafter"/>
</dbReference>
<evidence type="ECO:0000256" key="1">
    <source>
        <dbReference type="ARBA" id="ARBA00004479"/>
    </source>
</evidence>
<comment type="subcellular location">
    <subcellularLocation>
        <location evidence="1">Membrane</location>
        <topology evidence="1">Single-pass type I membrane protein</topology>
    </subcellularLocation>
</comment>
<proteinExistence type="predicted"/>
<dbReference type="InterPro" id="IPR036436">
    <property type="entry name" value="Disintegrin_dom_sf"/>
</dbReference>
<evidence type="ECO:0000256" key="12">
    <source>
        <dbReference type="PROSITE-ProRule" id="PRU00276"/>
    </source>
</evidence>
<keyword evidence="17" id="KW-1185">Reference proteome</keyword>
<evidence type="ECO:0000256" key="2">
    <source>
        <dbReference type="ARBA" id="ARBA00020159"/>
    </source>
</evidence>
<feature type="disulfide bond" evidence="11">
    <location>
        <begin position="114"/>
        <end position="134"/>
    </location>
</feature>
<dbReference type="RefSeq" id="XP_008708179.1">
    <property type="nucleotide sequence ID" value="XM_008709957.1"/>
</dbReference>
<dbReference type="InterPro" id="IPR001762">
    <property type="entry name" value="Disintegrin_dom"/>
</dbReference>
<comment type="function">
    <text evidence="7">Sperm surface membrane protein that may be involved in sperm-egg plasma membrane adhesion and fusion during fertilization. Could have a direct role in sperm-zona binding or migration of sperm from the uterus into the oviduct. Interactions with egg membrane could be mediated via binding between its disintegrin-like domain to one or more integrins receptors on the egg. This is a non catalytic metalloprotease-like protein.</text>
</comment>
<keyword evidence="4" id="KW-0597">Phosphoprotein</keyword>
<dbReference type="GO" id="GO:0004222">
    <property type="term" value="F:metalloendopeptidase activity"/>
    <property type="evidence" value="ECO:0007669"/>
    <property type="project" value="InterPro"/>
</dbReference>
<evidence type="ECO:0000256" key="11">
    <source>
        <dbReference type="PROSITE-ProRule" id="PRU00068"/>
    </source>
</evidence>
<evidence type="ECO:0000256" key="7">
    <source>
        <dbReference type="ARBA" id="ARBA00025231"/>
    </source>
</evidence>
<dbReference type="SMART" id="SM00050">
    <property type="entry name" value="DISIN"/>
    <property type="match status" value="1"/>
</dbReference>
<evidence type="ECO:0000256" key="14">
    <source>
        <dbReference type="SAM" id="SignalP"/>
    </source>
</evidence>
<feature type="non-terminal residue" evidence="18">
    <location>
        <position position="1"/>
    </location>
</feature>
<evidence type="ECO:0000256" key="5">
    <source>
        <dbReference type="ARBA" id="ARBA00022729"/>
    </source>
</evidence>